<evidence type="ECO:0000313" key="3">
    <source>
        <dbReference type="EMBL" id="KAK7750144.1"/>
    </source>
</evidence>
<feature type="region of interest" description="Disordered" evidence="1">
    <location>
        <begin position="22"/>
        <end position="89"/>
    </location>
</feature>
<evidence type="ECO:0000256" key="2">
    <source>
        <dbReference type="SAM" id="SignalP"/>
    </source>
</evidence>
<feature type="compositionally biased region" description="Basic and acidic residues" evidence="1">
    <location>
        <begin position="305"/>
        <end position="315"/>
    </location>
</feature>
<evidence type="ECO:0000313" key="4">
    <source>
        <dbReference type="Proteomes" id="UP001320420"/>
    </source>
</evidence>
<name>A0AAN9UKS1_9PEZI</name>
<proteinExistence type="predicted"/>
<keyword evidence="2" id="KW-0732">Signal</keyword>
<gene>
    <name evidence="3" type="ORF">SLS62_007893</name>
</gene>
<reference evidence="3 4" key="1">
    <citation type="submission" date="2024-02" db="EMBL/GenBank/DDBJ databases">
        <title>De novo assembly and annotation of 12 fungi associated with fruit tree decline syndrome in Ontario, Canada.</title>
        <authorList>
            <person name="Sulman M."/>
            <person name="Ellouze W."/>
            <person name="Ilyukhin E."/>
        </authorList>
    </citation>
    <scope>NUCLEOTIDE SEQUENCE [LARGE SCALE GENOMIC DNA]</scope>
    <source>
        <strain evidence="3 4">M11/M66-122</strain>
    </source>
</reference>
<evidence type="ECO:0000256" key="1">
    <source>
        <dbReference type="SAM" id="MobiDB-lite"/>
    </source>
</evidence>
<feature type="signal peptide" evidence="2">
    <location>
        <begin position="1"/>
        <end position="23"/>
    </location>
</feature>
<protein>
    <submittedName>
        <fullName evidence="3">Uncharacterized protein</fullName>
    </submittedName>
</protein>
<feature type="compositionally biased region" description="Low complexity" evidence="1">
    <location>
        <begin position="23"/>
        <end position="34"/>
    </location>
</feature>
<organism evidence="3 4">
    <name type="scientific">Diatrype stigma</name>
    <dbReference type="NCBI Taxonomy" id="117547"/>
    <lineage>
        <taxon>Eukaryota</taxon>
        <taxon>Fungi</taxon>
        <taxon>Dikarya</taxon>
        <taxon>Ascomycota</taxon>
        <taxon>Pezizomycotina</taxon>
        <taxon>Sordariomycetes</taxon>
        <taxon>Xylariomycetidae</taxon>
        <taxon>Xylariales</taxon>
        <taxon>Diatrypaceae</taxon>
        <taxon>Diatrype</taxon>
    </lineage>
</organism>
<dbReference type="EMBL" id="JAKJXP020000069">
    <property type="protein sequence ID" value="KAK7750144.1"/>
    <property type="molecule type" value="Genomic_DNA"/>
</dbReference>
<feature type="region of interest" description="Disordered" evidence="1">
    <location>
        <begin position="190"/>
        <end position="330"/>
    </location>
</feature>
<accession>A0AAN9UKS1</accession>
<feature type="compositionally biased region" description="Gly residues" evidence="1">
    <location>
        <begin position="243"/>
        <end position="255"/>
    </location>
</feature>
<feature type="region of interest" description="Disordered" evidence="1">
    <location>
        <begin position="138"/>
        <end position="165"/>
    </location>
</feature>
<feature type="chain" id="PRO_5042817107" evidence="2">
    <location>
        <begin position="24"/>
        <end position="356"/>
    </location>
</feature>
<keyword evidence="4" id="KW-1185">Reference proteome</keyword>
<comment type="caution">
    <text evidence="3">The sequence shown here is derived from an EMBL/GenBank/DDBJ whole genome shotgun (WGS) entry which is preliminary data.</text>
</comment>
<feature type="compositionally biased region" description="Acidic residues" evidence="1">
    <location>
        <begin position="270"/>
        <end position="286"/>
    </location>
</feature>
<sequence length="356" mass="37921">MFRTPSFVPYFVLTSTIMHLATGSSKGSGPSMSPAAESSSTVKREGTGASGSSHNTGRMSSNTNNNNNVVDESPEMASPSSNGTNNTARLPPRAAEALSQGIADLAEMAPCHHFAEQALSILRYLAKKWNVDVQIPKRNARGGNRSTAISAADHNDNDDDDDRVVRPGTSSLNFFVPNVVETDFMCKWKPNSTVEQSGNGGSTNSKGRSNHKNKGNRNNNNNNRLGDDDPSGQQPQMANGIDRAGGGGGDVGSEGGGDESVDSRMGGMETIDELEAGAEEAAEADVGDQNSEERTPTKTRPRGQHGRETAEHGPFGERSNSETLENPLFWPFPMQGRPMLPEGPLLKEAGFEPLYS</sequence>
<feature type="compositionally biased region" description="Polar residues" evidence="1">
    <location>
        <begin position="78"/>
        <end position="88"/>
    </location>
</feature>
<dbReference type="AlphaFoldDB" id="A0AAN9UKS1"/>
<dbReference type="Proteomes" id="UP001320420">
    <property type="component" value="Unassembled WGS sequence"/>
</dbReference>
<feature type="compositionally biased region" description="Polar residues" evidence="1">
    <location>
        <begin position="50"/>
        <end position="61"/>
    </location>
</feature>